<feature type="transmembrane region" description="Helical" evidence="3">
    <location>
        <begin position="94"/>
        <end position="117"/>
    </location>
</feature>
<dbReference type="Gene3D" id="1.20.1250.20">
    <property type="entry name" value="MFS general substrate transporter like domains"/>
    <property type="match status" value="2"/>
</dbReference>
<evidence type="ECO:0000313" key="5">
    <source>
        <dbReference type="EMBL" id="KXN68481.1"/>
    </source>
</evidence>
<dbReference type="SUPFAM" id="SSF103473">
    <property type="entry name" value="MFS general substrate transporter"/>
    <property type="match status" value="1"/>
</dbReference>
<organism evidence="5 6">
    <name type="scientific">Conidiobolus coronatus (strain ATCC 28846 / CBS 209.66 / NRRL 28638)</name>
    <name type="common">Delacroixia coronata</name>
    <dbReference type="NCBI Taxonomy" id="796925"/>
    <lineage>
        <taxon>Eukaryota</taxon>
        <taxon>Fungi</taxon>
        <taxon>Fungi incertae sedis</taxon>
        <taxon>Zoopagomycota</taxon>
        <taxon>Entomophthoromycotina</taxon>
        <taxon>Entomophthoromycetes</taxon>
        <taxon>Entomophthorales</taxon>
        <taxon>Ancylistaceae</taxon>
        <taxon>Conidiobolus</taxon>
    </lineage>
</organism>
<name>A0A137P0R2_CONC2</name>
<dbReference type="OMA" id="GSACIYV"/>
<dbReference type="Pfam" id="PF07690">
    <property type="entry name" value="MFS_1"/>
    <property type="match status" value="1"/>
</dbReference>
<dbReference type="AlphaFoldDB" id="A0A137P0R2"/>
<feature type="transmembrane region" description="Helical" evidence="3">
    <location>
        <begin position="254"/>
        <end position="280"/>
    </location>
</feature>
<dbReference type="OrthoDB" id="6509908at2759"/>
<keyword evidence="3" id="KW-0472">Membrane</keyword>
<dbReference type="PROSITE" id="PS50850">
    <property type="entry name" value="MFS"/>
    <property type="match status" value="1"/>
</dbReference>
<feature type="transmembrane region" description="Helical" evidence="3">
    <location>
        <begin position="411"/>
        <end position="435"/>
    </location>
</feature>
<feature type="transmembrane region" description="Helical" evidence="3">
    <location>
        <begin position="346"/>
        <end position="372"/>
    </location>
</feature>
<dbReference type="PANTHER" id="PTHR11360">
    <property type="entry name" value="MONOCARBOXYLATE TRANSPORTER"/>
    <property type="match status" value="1"/>
</dbReference>
<dbReference type="InterPro" id="IPR036259">
    <property type="entry name" value="MFS_trans_sf"/>
</dbReference>
<proteinExistence type="inferred from homology"/>
<sequence length="447" mass="48848">MESIQEDRIQGKLAPQSIIEGEKQLPDKSFRLNEDNKRTLEEEEGKYRVDSAYAWLMVFSGFLLNFMTFGTLSIYGVFLAHYTKFEFVGEGGDFLSIIGGVGPCLFALSSLPSGILVAKLGFKFNIFSAVILFSGGLIAASFGKALWHILIGQAILVGASVGLCFIPSVSIVPQWFVKYRGLAVGLTASGSGVGGLILAPLMQSIIDSLGWRWALRILAIIGAVVISFAGVILKQRVAFQQPKQLIDRDILTDLRFIAMWMYGVTACFGFWAPFFVIPLYCNYQGISPTTASIIVGVMNAGSAIGRVGNGQIASYFGNINTLLVSHLLTSLSFLLVWNFATQVWSIAIFALLYGLFSSAFFPVSTLIAAQLFGLEKLAKVNGPFFTCCAPGNLLCTFIVTLIVAKHTDGSYINYFPCFVYLFGCYLASTICLIWLKFHVNRKPLAKV</sequence>
<keyword evidence="3" id="KW-0812">Transmembrane</keyword>
<reference evidence="5 6" key="1">
    <citation type="journal article" date="2015" name="Genome Biol. Evol.">
        <title>Phylogenomic analyses indicate that early fungi evolved digesting cell walls of algal ancestors of land plants.</title>
        <authorList>
            <person name="Chang Y."/>
            <person name="Wang S."/>
            <person name="Sekimoto S."/>
            <person name="Aerts A.L."/>
            <person name="Choi C."/>
            <person name="Clum A."/>
            <person name="LaButti K.M."/>
            <person name="Lindquist E.A."/>
            <person name="Yee Ngan C."/>
            <person name="Ohm R.A."/>
            <person name="Salamov A.A."/>
            <person name="Grigoriev I.V."/>
            <person name="Spatafora J.W."/>
            <person name="Berbee M.L."/>
        </authorList>
    </citation>
    <scope>NUCLEOTIDE SEQUENCE [LARGE SCALE GENOMIC DNA]</scope>
    <source>
        <strain evidence="5 6">NRRL 28638</strain>
    </source>
</reference>
<feature type="transmembrane region" description="Helical" evidence="3">
    <location>
        <begin position="149"/>
        <end position="169"/>
    </location>
</feature>
<keyword evidence="3" id="KW-1133">Transmembrane helix</keyword>
<feature type="transmembrane region" description="Helical" evidence="3">
    <location>
        <begin position="384"/>
        <end position="405"/>
    </location>
</feature>
<feature type="transmembrane region" description="Helical" evidence="3">
    <location>
        <begin position="53"/>
        <end position="82"/>
    </location>
</feature>
<feature type="transmembrane region" description="Helical" evidence="3">
    <location>
        <begin position="181"/>
        <end position="201"/>
    </location>
</feature>
<feature type="transmembrane region" description="Helical" evidence="3">
    <location>
        <begin position="319"/>
        <end position="340"/>
    </location>
</feature>
<evidence type="ECO:0000256" key="3">
    <source>
        <dbReference type="SAM" id="Phobius"/>
    </source>
</evidence>
<comment type="similarity">
    <text evidence="2">Belongs to the major facilitator superfamily. Monocarboxylate porter (TC 2.A.1.13) family.</text>
</comment>
<dbReference type="InterPro" id="IPR050327">
    <property type="entry name" value="Proton-linked_MCT"/>
</dbReference>
<feature type="transmembrane region" description="Helical" evidence="3">
    <location>
        <begin position="124"/>
        <end position="143"/>
    </location>
</feature>
<evidence type="ECO:0000313" key="6">
    <source>
        <dbReference type="Proteomes" id="UP000070444"/>
    </source>
</evidence>
<dbReference type="EMBL" id="KQ964573">
    <property type="protein sequence ID" value="KXN68481.1"/>
    <property type="molecule type" value="Genomic_DNA"/>
</dbReference>
<dbReference type="PANTHER" id="PTHR11360:SF284">
    <property type="entry name" value="EG:103B4.3 PROTEIN-RELATED"/>
    <property type="match status" value="1"/>
</dbReference>
<evidence type="ECO:0000259" key="4">
    <source>
        <dbReference type="PROSITE" id="PS50850"/>
    </source>
</evidence>
<keyword evidence="6" id="KW-1185">Reference proteome</keyword>
<feature type="transmembrane region" description="Helical" evidence="3">
    <location>
        <begin position="286"/>
        <end position="307"/>
    </location>
</feature>
<feature type="domain" description="Major facilitator superfamily (MFS) profile" evidence="4">
    <location>
        <begin position="54"/>
        <end position="440"/>
    </location>
</feature>
<evidence type="ECO:0000256" key="1">
    <source>
        <dbReference type="ARBA" id="ARBA00004141"/>
    </source>
</evidence>
<accession>A0A137P0R2</accession>
<comment type="subcellular location">
    <subcellularLocation>
        <location evidence="1">Membrane</location>
        <topology evidence="1">Multi-pass membrane protein</topology>
    </subcellularLocation>
</comment>
<dbReference type="InterPro" id="IPR020846">
    <property type="entry name" value="MFS_dom"/>
</dbReference>
<evidence type="ECO:0000256" key="2">
    <source>
        <dbReference type="ARBA" id="ARBA00006727"/>
    </source>
</evidence>
<dbReference type="GO" id="GO:0022857">
    <property type="term" value="F:transmembrane transporter activity"/>
    <property type="evidence" value="ECO:0007669"/>
    <property type="project" value="InterPro"/>
</dbReference>
<dbReference type="InterPro" id="IPR011701">
    <property type="entry name" value="MFS"/>
</dbReference>
<feature type="transmembrane region" description="Helical" evidence="3">
    <location>
        <begin position="213"/>
        <end position="233"/>
    </location>
</feature>
<gene>
    <name evidence="5" type="ORF">CONCODRAFT_9240</name>
</gene>
<protein>
    <submittedName>
        <fullName evidence="5">MFS general substrate transporter</fullName>
    </submittedName>
</protein>
<dbReference type="Proteomes" id="UP000070444">
    <property type="component" value="Unassembled WGS sequence"/>
</dbReference>
<dbReference type="GO" id="GO:0016020">
    <property type="term" value="C:membrane"/>
    <property type="evidence" value="ECO:0007669"/>
    <property type="project" value="UniProtKB-SubCell"/>
</dbReference>